<feature type="transmembrane region" description="Helical" evidence="7">
    <location>
        <begin position="782"/>
        <end position="803"/>
    </location>
</feature>
<dbReference type="Gene3D" id="1.20.1110.10">
    <property type="entry name" value="Calcium-transporting ATPase, transmembrane domain"/>
    <property type="match status" value="1"/>
</dbReference>
<evidence type="ECO:0000256" key="1">
    <source>
        <dbReference type="ARBA" id="ARBA00004141"/>
    </source>
</evidence>
<feature type="transmembrane region" description="Helical" evidence="7">
    <location>
        <begin position="656"/>
        <end position="676"/>
    </location>
</feature>
<evidence type="ECO:0000259" key="8">
    <source>
        <dbReference type="Pfam" id="PF00122"/>
    </source>
</evidence>
<dbReference type="InterPro" id="IPR018303">
    <property type="entry name" value="ATPase_P-typ_P_site"/>
</dbReference>
<feature type="compositionally biased region" description="Basic and acidic residues" evidence="6">
    <location>
        <begin position="914"/>
        <end position="924"/>
    </location>
</feature>
<dbReference type="Pfam" id="PF00702">
    <property type="entry name" value="Hydrolase"/>
    <property type="match status" value="1"/>
</dbReference>
<comment type="subcellular location">
    <subcellularLocation>
        <location evidence="1">Membrane</location>
        <topology evidence="1">Multi-pass membrane protein</topology>
    </subcellularLocation>
</comment>
<feature type="transmembrane region" description="Helical" evidence="7">
    <location>
        <begin position="88"/>
        <end position="107"/>
    </location>
</feature>
<sequence length="924" mass="100484">MASTDTNGSKSMSTIDLLDYESAKKKRRVFGKSKSVSSEGAERYEPSPDTGLTAEQVRERTEGGYLNITSKGGSTPYWRIIVSNVCTYINLVVLIVFIAMVLVVDIASDWSKFLFAVIILVNTVIGIIQEVKAKMAIDKLRLVTAPSAIVVRGGEVKAVGVHDVVLDDVILLETGKQICADSIVLTGECDVNESMLTGESVPVHKKAGDMLYSGSYVTSGSCRARVNKIGDENYIETLTSYAKKYKKTKSELNRSINLIIKVVSVLMIPIAIVMFIRTYAIYEPQVGTAISTDLWGRGQGHLFYEVITTVSGAIIGMIPSGMFLLTSVALAASMLRLVKRRAMVKNMYCIEMLARVDVLCLDKTGTITDGSMSVKKVIEIKGGDGGFGIGDIIGSMLSATEDNNQTAIALADKFGYNLKFRPVTVLPFSSDRKLSAVTFEDMGTYMLGAPEFVLGEMGVRIRKLVDDNASQGYRVMCLAHSPAEIRNGRLPGVRRPICLIVIEDHIREDAADTIKWFRENDVAVKVISGDNPVTVAEVAKRVGVEDADKYISLEGLSNQEVMEAAGRYTVFGRVTPEQKSILVRSLKAKGHTVAMTGDGVNDILAMRQADCALSIANGAEAARNVAHLVLMDNNFSSMPDVVVEGRRVINNIAKASSLYLMKTIMTVLLSVIALIIKQPYFFTTEQTLMYELFITAVPSLFLALQVNKDRVHGKFLANMLKNASPGGLTLTAAVMAVYVYCAIAHPSAVGDQVFKTMVTITLTYTGYMVLLRLCRPYNAYRVVLVVVTLACCVLGTFVLYWLFGIVYRDGGGSMIISLQDGLYISTVVLSAYGVVSVLASVINKIEIAPQPVEVAAAREEEQRAEEERVLAEYREKKANASEVVEGDDGGRPAPPRAVSKTQISVRPAPAKRGSGTDKGNDDKK</sequence>
<dbReference type="InterPro" id="IPR023298">
    <property type="entry name" value="ATPase_P-typ_TM_dom_sf"/>
</dbReference>
<dbReference type="Pfam" id="PF00122">
    <property type="entry name" value="E1-E2_ATPase"/>
    <property type="match status" value="1"/>
</dbReference>
<dbReference type="Proteomes" id="UP000823990">
    <property type="component" value="Unassembled WGS sequence"/>
</dbReference>
<evidence type="ECO:0000256" key="6">
    <source>
        <dbReference type="SAM" id="MobiDB-lite"/>
    </source>
</evidence>
<dbReference type="Gene3D" id="3.40.50.1000">
    <property type="entry name" value="HAD superfamily/HAD-like"/>
    <property type="match status" value="1"/>
</dbReference>
<dbReference type="GO" id="GO:0005524">
    <property type="term" value="F:ATP binding"/>
    <property type="evidence" value="ECO:0007669"/>
    <property type="project" value="InterPro"/>
</dbReference>
<dbReference type="InterPro" id="IPR001757">
    <property type="entry name" value="P_typ_ATPase"/>
</dbReference>
<feature type="region of interest" description="Disordered" evidence="6">
    <location>
        <begin position="25"/>
        <end position="51"/>
    </location>
</feature>
<feature type="transmembrane region" description="Helical" evidence="7">
    <location>
        <begin position="688"/>
        <end position="706"/>
    </location>
</feature>
<keyword evidence="2 7" id="KW-0812">Transmembrane</keyword>
<feature type="transmembrane region" description="Helical" evidence="7">
    <location>
        <begin position="302"/>
        <end position="335"/>
    </location>
</feature>
<dbReference type="Gene3D" id="2.70.150.10">
    <property type="entry name" value="Calcium-transporting ATPase, cytoplasmic transduction domain A"/>
    <property type="match status" value="1"/>
</dbReference>
<dbReference type="SFLD" id="SFLDS00003">
    <property type="entry name" value="Haloacid_Dehalogenase"/>
    <property type="match status" value="1"/>
</dbReference>
<proteinExistence type="predicted"/>
<feature type="region of interest" description="Disordered" evidence="6">
    <location>
        <begin position="879"/>
        <end position="924"/>
    </location>
</feature>
<reference evidence="9" key="2">
    <citation type="submission" date="2021-04" db="EMBL/GenBank/DDBJ databases">
        <authorList>
            <person name="Gilroy R."/>
        </authorList>
    </citation>
    <scope>NUCLEOTIDE SEQUENCE</scope>
    <source>
        <strain evidence="9">12435</strain>
    </source>
</reference>
<dbReference type="SFLD" id="SFLDF00027">
    <property type="entry name" value="p-type_atpase"/>
    <property type="match status" value="1"/>
</dbReference>
<feature type="transmembrane region" description="Helical" evidence="7">
    <location>
        <begin position="258"/>
        <end position="282"/>
    </location>
</feature>
<name>A0A9D1PZ20_9FIRM</name>
<dbReference type="InterPro" id="IPR023299">
    <property type="entry name" value="ATPase_P-typ_cyto_dom_N"/>
</dbReference>
<dbReference type="SUPFAM" id="SSF56784">
    <property type="entry name" value="HAD-like"/>
    <property type="match status" value="1"/>
</dbReference>
<dbReference type="SFLD" id="SFLDG00002">
    <property type="entry name" value="C1.7:_P-type_atpase_like"/>
    <property type="match status" value="1"/>
</dbReference>
<keyword evidence="3" id="KW-1278">Translocase</keyword>
<gene>
    <name evidence="9" type="ORF">H9892_03650</name>
</gene>
<evidence type="ECO:0000256" key="7">
    <source>
        <dbReference type="SAM" id="Phobius"/>
    </source>
</evidence>
<dbReference type="PROSITE" id="PS00154">
    <property type="entry name" value="ATPASE_E1_E2"/>
    <property type="match status" value="1"/>
</dbReference>
<feature type="transmembrane region" description="Helical" evidence="7">
    <location>
        <begin position="727"/>
        <end position="746"/>
    </location>
</feature>
<dbReference type="PRINTS" id="PR00120">
    <property type="entry name" value="HATPASE"/>
</dbReference>
<dbReference type="NCBIfam" id="TIGR01494">
    <property type="entry name" value="ATPase_P-type"/>
    <property type="match status" value="2"/>
</dbReference>
<dbReference type="GO" id="GO:0016887">
    <property type="term" value="F:ATP hydrolysis activity"/>
    <property type="evidence" value="ECO:0007669"/>
    <property type="project" value="InterPro"/>
</dbReference>
<feature type="transmembrane region" description="Helical" evidence="7">
    <location>
        <begin position="823"/>
        <end position="842"/>
    </location>
</feature>
<keyword evidence="5 7" id="KW-0472">Membrane</keyword>
<comment type="caution">
    <text evidence="9">The sequence shown here is derived from an EMBL/GenBank/DDBJ whole genome shotgun (WGS) entry which is preliminary data.</text>
</comment>
<dbReference type="InterPro" id="IPR044492">
    <property type="entry name" value="P_typ_ATPase_HD_dom"/>
</dbReference>
<protein>
    <submittedName>
        <fullName evidence="9">HAD-IC family P-type ATPase</fullName>
    </submittedName>
</protein>
<dbReference type="InterPro" id="IPR023214">
    <property type="entry name" value="HAD_sf"/>
</dbReference>
<evidence type="ECO:0000313" key="9">
    <source>
        <dbReference type="EMBL" id="HIW02412.1"/>
    </source>
</evidence>
<dbReference type="AlphaFoldDB" id="A0A9D1PZ20"/>
<evidence type="ECO:0000256" key="4">
    <source>
        <dbReference type="ARBA" id="ARBA00022989"/>
    </source>
</evidence>
<dbReference type="InterPro" id="IPR008250">
    <property type="entry name" value="ATPase_P-typ_transduc_dom_A_sf"/>
</dbReference>
<dbReference type="PANTHER" id="PTHR42861">
    <property type="entry name" value="CALCIUM-TRANSPORTING ATPASE"/>
    <property type="match status" value="1"/>
</dbReference>
<reference evidence="9" key="1">
    <citation type="journal article" date="2021" name="PeerJ">
        <title>Extensive microbial diversity within the chicken gut microbiome revealed by metagenomics and culture.</title>
        <authorList>
            <person name="Gilroy R."/>
            <person name="Ravi A."/>
            <person name="Getino M."/>
            <person name="Pursley I."/>
            <person name="Horton D.L."/>
            <person name="Alikhan N.F."/>
            <person name="Baker D."/>
            <person name="Gharbi K."/>
            <person name="Hall N."/>
            <person name="Watson M."/>
            <person name="Adriaenssens E.M."/>
            <person name="Foster-Nyarko E."/>
            <person name="Jarju S."/>
            <person name="Secka A."/>
            <person name="Antonio M."/>
            <person name="Oren A."/>
            <person name="Chaudhuri R.R."/>
            <person name="La Ragione R."/>
            <person name="Hildebrand F."/>
            <person name="Pallen M.J."/>
        </authorList>
    </citation>
    <scope>NUCLEOTIDE SEQUENCE</scope>
    <source>
        <strain evidence="9">12435</strain>
    </source>
</reference>
<evidence type="ECO:0000256" key="2">
    <source>
        <dbReference type="ARBA" id="ARBA00022692"/>
    </source>
</evidence>
<dbReference type="InterPro" id="IPR036412">
    <property type="entry name" value="HAD-like_sf"/>
</dbReference>
<accession>A0A9D1PZ20</accession>
<evidence type="ECO:0000256" key="3">
    <source>
        <dbReference type="ARBA" id="ARBA00022967"/>
    </source>
</evidence>
<organism evidence="9 10">
    <name type="scientific">Candidatus Protoclostridium stercorigallinarum</name>
    <dbReference type="NCBI Taxonomy" id="2838741"/>
    <lineage>
        <taxon>Bacteria</taxon>
        <taxon>Bacillati</taxon>
        <taxon>Bacillota</taxon>
        <taxon>Clostridia</taxon>
        <taxon>Candidatus Protoclostridium</taxon>
    </lineage>
</organism>
<dbReference type="InterPro" id="IPR059000">
    <property type="entry name" value="ATPase_P-type_domA"/>
</dbReference>
<dbReference type="SUPFAM" id="SSF81653">
    <property type="entry name" value="Calcium ATPase, transduction domain A"/>
    <property type="match status" value="1"/>
</dbReference>
<evidence type="ECO:0000256" key="5">
    <source>
        <dbReference type="ARBA" id="ARBA00023136"/>
    </source>
</evidence>
<evidence type="ECO:0000313" key="10">
    <source>
        <dbReference type="Proteomes" id="UP000823990"/>
    </source>
</evidence>
<dbReference type="GO" id="GO:0016020">
    <property type="term" value="C:membrane"/>
    <property type="evidence" value="ECO:0007669"/>
    <property type="project" value="UniProtKB-SubCell"/>
</dbReference>
<dbReference type="PRINTS" id="PR00119">
    <property type="entry name" value="CATATPASE"/>
</dbReference>
<dbReference type="EMBL" id="DXHS01000063">
    <property type="protein sequence ID" value="HIW02412.1"/>
    <property type="molecule type" value="Genomic_DNA"/>
</dbReference>
<dbReference type="SUPFAM" id="SSF81665">
    <property type="entry name" value="Calcium ATPase, transmembrane domain M"/>
    <property type="match status" value="1"/>
</dbReference>
<feature type="transmembrane region" description="Helical" evidence="7">
    <location>
        <begin position="113"/>
        <end position="131"/>
    </location>
</feature>
<feature type="transmembrane region" description="Helical" evidence="7">
    <location>
        <begin position="752"/>
        <end position="770"/>
    </location>
</feature>
<keyword evidence="4 7" id="KW-1133">Transmembrane helix</keyword>
<feature type="domain" description="P-type ATPase A" evidence="8">
    <location>
        <begin position="144"/>
        <end position="240"/>
    </location>
</feature>
<dbReference type="Gene3D" id="3.40.1110.10">
    <property type="entry name" value="Calcium-transporting ATPase, cytoplasmic domain N"/>
    <property type="match status" value="1"/>
</dbReference>